<dbReference type="InterPro" id="IPR000595">
    <property type="entry name" value="cNMP-bd_dom"/>
</dbReference>
<evidence type="ECO:0000256" key="1">
    <source>
        <dbReference type="ARBA" id="ARBA00004141"/>
    </source>
</evidence>
<evidence type="ECO:0000313" key="9">
    <source>
        <dbReference type="EMBL" id="VDB90477.1"/>
    </source>
</evidence>
<dbReference type="AlphaFoldDB" id="A0A9X9QEG0"/>
<feature type="region of interest" description="Disordered" evidence="5">
    <location>
        <begin position="135"/>
        <end position="160"/>
    </location>
</feature>
<feature type="domain" description="Cyclic nucleotide-binding" evidence="7">
    <location>
        <begin position="892"/>
        <end position="992"/>
    </location>
</feature>
<keyword evidence="3 6" id="KW-1133">Transmembrane helix</keyword>
<reference evidence="9 10" key="1">
    <citation type="submission" date="2018-08" db="EMBL/GenBank/DDBJ databases">
        <authorList>
            <person name="Muller C M."/>
        </authorList>
    </citation>
    <scope>NUCLEOTIDE SEQUENCE [LARGE SCALE GENOMIC DNA]</scope>
</reference>
<dbReference type="InterPro" id="IPR002645">
    <property type="entry name" value="STAS_dom"/>
</dbReference>
<dbReference type="InterPro" id="IPR014710">
    <property type="entry name" value="RmlC-like_jellyroll"/>
</dbReference>
<evidence type="ECO:0000256" key="6">
    <source>
        <dbReference type="SAM" id="Phobius"/>
    </source>
</evidence>
<keyword evidence="4 6" id="KW-0472">Membrane</keyword>
<evidence type="ECO:0000259" key="8">
    <source>
        <dbReference type="PROSITE" id="PS50801"/>
    </source>
</evidence>
<dbReference type="Gene3D" id="3.30.750.24">
    <property type="entry name" value="STAS domain"/>
    <property type="match status" value="1"/>
</dbReference>
<feature type="compositionally biased region" description="Polar residues" evidence="5">
    <location>
        <begin position="138"/>
        <end position="160"/>
    </location>
</feature>
<dbReference type="Proteomes" id="UP000324639">
    <property type="component" value="Chromosome Bgt_-08"/>
</dbReference>
<feature type="transmembrane region" description="Helical" evidence="6">
    <location>
        <begin position="240"/>
        <end position="261"/>
    </location>
</feature>
<gene>
    <name evidence="9" type="ORF">BGT96224V316_LOCUS5617</name>
</gene>
<dbReference type="CDD" id="cd07042">
    <property type="entry name" value="STAS_SulP_like_sulfate_transporter"/>
    <property type="match status" value="1"/>
</dbReference>
<feature type="transmembrane region" description="Helical" evidence="6">
    <location>
        <begin position="273"/>
        <end position="292"/>
    </location>
</feature>
<keyword evidence="2 6" id="KW-0812">Transmembrane</keyword>
<accession>A0A9X9QEG0</accession>
<dbReference type="SMART" id="SM00100">
    <property type="entry name" value="cNMP"/>
    <property type="match status" value="1"/>
</dbReference>
<comment type="subcellular location">
    <subcellularLocation>
        <location evidence="1">Membrane</location>
        <topology evidence="1">Multi-pass membrane protein</topology>
    </subcellularLocation>
</comment>
<dbReference type="PROSITE" id="PS50042">
    <property type="entry name" value="CNMP_BINDING_3"/>
    <property type="match status" value="1"/>
</dbReference>
<dbReference type="Pfam" id="PF00916">
    <property type="entry name" value="Sulfate_transp"/>
    <property type="match status" value="1"/>
</dbReference>
<evidence type="ECO:0000256" key="4">
    <source>
        <dbReference type="ARBA" id="ARBA00023136"/>
    </source>
</evidence>
<sequence>MKMENIPAAKKLAQVNNLKPVVNNVRQDTAELAVYALSDRRSMRNLSPASRQRKIYLGPEENPSLGPNFNDLMSKSQESSYLKVTDGMTESMISRARTLNTENHGKSLIRNGLRCYLSRNLQCDEMNKPGTRPMAYTSLDNDFDQSSSFNLPSAPPNLSEQTPLLQQDIRKRDQNDPVPINGQQDVEGQYPTHQRHWSKISDLIESSKIEKFQRFRLIGRPKSWDFESSWLKSIQKPAQVLPAVTLGLLLNILDALSYGMILFPRGLAPFSKLGPAGISMFYVSCIVSQLVFSCGGSGFKGGVGSEMIEVVPFFHSMAQLILDDMGDSNPSAVVATTLVAYASSSILTGVVFFLIGHFSLGHIVGFIPRHILIGSIGGVGWFLLNTGLEVTAHLETMEYKIATLQKLLDPETFLLWLIPLSLAIFQIFTDKKLNFKYYLPAFVMLIPVIFHTVVASFSKLDIPNLRNTGWIFNGSHGEPWWHFYTLYNFSLVNWGSVLKCVPAMFALTFFGILHVPINVPSLAFVIREDNFDIDRELLAHGASNMISGLLGSVQNYLVYTNSVIFIKTGGGSRLAGILLALTTGMFMMTGSSIIGYIPVMMVGVLIFILGIDLLREALWEPRKKLKIPEYITVLVIVIVMGVYDFVAGIFVGIGLAFLSLVFQTSRLSAIRAIYSGEVAGSTVRRNPAQSWYLKNVGKQIQVFRLTGYLFFGTIASFEKKVCSMIESAISSEQPFRFVIFDFFLVTGIDYSSAEVFGRLNRNMSKKGICLILSGFSGREELQSTLVSVGINQSSGVKMFKDLNSALEDCENELLKTFYASQESRNQQTMLVRSLDVPKLPISHLHALVGSYGSPRRSQLRRAAAITLDECPGVAKHLHLKEPLRLILQIFSILTDKNEDFWLRAAPYFSQIHFLSGTVIFRRGDPAEGFYLLQKGIMRADYDLPQGHFSESIVAGTTCGELPFFSGTVRTATVVADCDCIAWVMDCESWAEMQRTEPDVAQEVLRVGLKLTSERMNTITNYFLTTAS</sequence>
<evidence type="ECO:0000256" key="5">
    <source>
        <dbReference type="SAM" id="MobiDB-lite"/>
    </source>
</evidence>
<dbReference type="SUPFAM" id="SSF52091">
    <property type="entry name" value="SpoIIaa-like"/>
    <property type="match status" value="1"/>
</dbReference>
<evidence type="ECO:0000256" key="3">
    <source>
        <dbReference type="ARBA" id="ARBA00022989"/>
    </source>
</evidence>
<dbReference type="InterPro" id="IPR011547">
    <property type="entry name" value="SLC26A/SulP_dom"/>
</dbReference>
<dbReference type="PROSITE" id="PS50801">
    <property type="entry name" value="STAS"/>
    <property type="match status" value="1"/>
</dbReference>
<keyword evidence="10" id="KW-1185">Reference proteome</keyword>
<feature type="transmembrane region" description="Helical" evidence="6">
    <location>
        <begin position="538"/>
        <end position="558"/>
    </location>
</feature>
<feature type="transmembrane region" description="Helical" evidence="6">
    <location>
        <begin position="634"/>
        <end position="662"/>
    </location>
</feature>
<feature type="transmembrane region" description="Helical" evidence="6">
    <location>
        <begin position="570"/>
        <end position="587"/>
    </location>
</feature>
<feature type="transmembrane region" description="Helical" evidence="6">
    <location>
        <begin position="593"/>
        <end position="614"/>
    </location>
</feature>
<feature type="domain" description="STAS" evidence="8">
    <location>
        <begin position="702"/>
        <end position="809"/>
    </location>
</feature>
<dbReference type="SUPFAM" id="SSF51206">
    <property type="entry name" value="cAMP-binding domain-like"/>
    <property type="match status" value="1"/>
</dbReference>
<organism evidence="9 10">
    <name type="scientific">Blumeria graminis f. sp. tritici</name>
    <dbReference type="NCBI Taxonomy" id="62690"/>
    <lineage>
        <taxon>Eukaryota</taxon>
        <taxon>Fungi</taxon>
        <taxon>Dikarya</taxon>
        <taxon>Ascomycota</taxon>
        <taxon>Pezizomycotina</taxon>
        <taxon>Leotiomycetes</taxon>
        <taxon>Erysiphales</taxon>
        <taxon>Erysiphaceae</taxon>
        <taxon>Blumeria</taxon>
    </lineage>
</organism>
<dbReference type="InterPro" id="IPR052706">
    <property type="entry name" value="Membrane-Transporter-like"/>
</dbReference>
<proteinExistence type="predicted"/>
<feature type="transmembrane region" description="Helical" evidence="6">
    <location>
        <begin position="366"/>
        <end position="384"/>
    </location>
</feature>
<dbReference type="CDD" id="cd00038">
    <property type="entry name" value="CAP_ED"/>
    <property type="match status" value="1"/>
</dbReference>
<protein>
    <submittedName>
        <fullName evidence="9">Bgt-4994</fullName>
    </submittedName>
</protein>
<feature type="transmembrane region" description="Helical" evidence="6">
    <location>
        <begin position="505"/>
        <end position="526"/>
    </location>
</feature>
<dbReference type="PANTHER" id="PTHR43310">
    <property type="entry name" value="SULFATE TRANSPORTER YBAR-RELATED"/>
    <property type="match status" value="1"/>
</dbReference>
<dbReference type="Gene3D" id="2.60.120.10">
    <property type="entry name" value="Jelly Rolls"/>
    <property type="match status" value="1"/>
</dbReference>
<dbReference type="InterPro" id="IPR018490">
    <property type="entry name" value="cNMP-bd_dom_sf"/>
</dbReference>
<dbReference type="InterPro" id="IPR036513">
    <property type="entry name" value="STAS_dom_sf"/>
</dbReference>
<dbReference type="EMBL" id="LR026991">
    <property type="protein sequence ID" value="VDB90477.1"/>
    <property type="molecule type" value="Genomic_DNA"/>
</dbReference>
<dbReference type="GO" id="GO:0016020">
    <property type="term" value="C:membrane"/>
    <property type="evidence" value="ECO:0007669"/>
    <property type="project" value="UniProtKB-SubCell"/>
</dbReference>
<dbReference type="PANTHER" id="PTHR43310:SF4">
    <property type="entry name" value="AFR304WP"/>
    <property type="match status" value="1"/>
</dbReference>
<dbReference type="Pfam" id="PF01740">
    <property type="entry name" value="STAS"/>
    <property type="match status" value="1"/>
</dbReference>
<name>A0A9X9QEG0_BLUGR</name>
<feature type="transmembrane region" description="Helical" evidence="6">
    <location>
        <begin position="441"/>
        <end position="460"/>
    </location>
</feature>
<evidence type="ECO:0000256" key="2">
    <source>
        <dbReference type="ARBA" id="ARBA00022692"/>
    </source>
</evidence>
<feature type="transmembrane region" description="Helical" evidence="6">
    <location>
        <begin position="332"/>
        <end position="354"/>
    </location>
</feature>
<evidence type="ECO:0000259" key="7">
    <source>
        <dbReference type="PROSITE" id="PS50042"/>
    </source>
</evidence>
<feature type="transmembrane region" description="Helical" evidence="6">
    <location>
        <begin position="413"/>
        <end position="429"/>
    </location>
</feature>
<dbReference type="Pfam" id="PF00027">
    <property type="entry name" value="cNMP_binding"/>
    <property type="match status" value="1"/>
</dbReference>
<evidence type="ECO:0000313" key="10">
    <source>
        <dbReference type="Proteomes" id="UP000324639"/>
    </source>
</evidence>